<dbReference type="InterPro" id="IPR000073">
    <property type="entry name" value="AB_hydrolase_1"/>
</dbReference>
<dbReference type="PANTHER" id="PTHR43139:SF52">
    <property type="entry name" value="SI:DKEY-122A22.2"/>
    <property type="match status" value="1"/>
</dbReference>
<reference evidence="3" key="1">
    <citation type="submission" date="2006-10" db="EMBL/GenBank/DDBJ databases">
        <title>Complete sequence of Solibacter usitatus Ellin6076.</title>
        <authorList>
            <consortium name="US DOE Joint Genome Institute"/>
            <person name="Copeland A."/>
            <person name="Lucas S."/>
            <person name="Lapidus A."/>
            <person name="Barry K."/>
            <person name="Detter J.C."/>
            <person name="Glavina del Rio T."/>
            <person name="Hammon N."/>
            <person name="Israni S."/>
            <person name="Dalin E."/>
            <person name="Tice H."/>
            <person name="Pitluck S."/>
            <person name="Thompson L.S."/>
            <person name="Brettin T."/>
            <person name="Bruce D."/>
            <person name="Han C."/>
            <person name="Tapia R."/>
            <person name="Gilna P."/>
            <person name="Schmutz J."/>
            <person name="Larimer F."/>
            <person name="Land M."/>
            <person name="Hauser L."/>
            <person name="Kyrpides N."/>
            <person name="Mikhailova N."/>
            <person name="Janssen P.H."/>
            <person name="Kuske C.R."/>
            <person name="Richardson P."/>
        </authorList>
    </citation>
    <scope>NUCLEOTIDE SEQUENCE</scope>
    <source>
        <strain evidence="3">Ellin6076</strain>
    </source>
</reference>
<evidence type="ECO:0000259" key="2">
    <source>
        <dbReference type="Pfam" id="PF00561"/>
    </source>
</evidence>
<dbReference type="InterPro" id="IPR052370">
    <property type="entry name" value="Meta-cleavage_hydrolase"/>
</dbReference>
<dbReference type="EMBL" id="CP000473">
    <property type="protein sequence ID" value="ABJ84698.1"/>
    <property type="molecule type" value="Genomic_DNA"/>
</dbReference>
<dbReference type="KEGG" id="sus:Acid_3727"/>
<protein>
    <submittedName>
        <fullName evidence="3">Alpha/beta hydrolase fold</fullName>
    </submittedName>
</protein>
<dbReference type="OrthoDB" id="59888at2"/>
<evidence type="ECO:0000313" key="3">
    <source>
        <dbReference type="EMBL" id="ABJ84698.1"/>
    </source>
</evidence>
<accession>Q020F5</accession>
<dbReference type="Gene3D" id="3.40.50.1820">
    <property type="entry name" value="alpha/beta hydrolase"/>
    <property type="match status" value="1"/>
</dbReference>
<organism evidence="3">
    <name type="scientific">Solibacter usitatus (strain Ellin6076)</name>
    <dbReference type="NCBI Taxonomy" id="234267"/>
    <lineage>
        <taxon>Bacteria</taxon>
        <taxon>Pseudomonadati</taxon>
        <taxon>Acidobacteriota</taxon>
        <taxon>Terriglobia</taxon>
        <taxon>Bryobacterales</taxon>
        <taxon>Solibacteraceae</taxon>
        <taxon>Candidatus Solibacter</taxon>
    </lineage>
</organism>
<dbReference type="InParanoid" id="Q020F5"/>
<keyword evidence="1" id="KW-1133">Transmembrane helix</keyword>
<dbReference type="GO" id="GO:0016787">
    <property type="term" value="F:hydrolase activity"/>
    <property type="evidence" value="ECO:0007669"/>
    <property type="project" value="UniProtKB-KW"/>
</dbReference>
<keyword evidence="1" id="KW-0472">Membrane</keyword>
<dbReference type="eggNOG" id="COG0596">
    <property type="taxonomic scope" value="Bacteria"/>
</dbReference>
<feature type="domain" description="AB hydrolase-1" evidence="2">
    <location>
        <begin position="75"/>
        <end position="193"/>
    </location>
</feature>
<evidence type="ECO:0000256" key="1">
    <source>
        <dbReference type="SAM" id="Phobius"/>
    </source>
</evidence>
<proteinExistence type="predicted"/>
<dbReference type="ESTHER" id="solue-q020f5">
    <property type="family name" value="6_AlphaBeta_hydrolase"/>
</dbReference>
<dbReference type="STRING" id="234267.Acid_3727"/>
<feature type="transmembrane region" description="Helical" evidence="1">
    <location>
        <begin position="21"/>
        <end position="42"/>
    </location>
</feature>
<sequence length="353" mass="38817" precursor="true">MHTTTVVRPAPRRWGTIVKRLLLGFILLIAIVLTCTTAYEWWAFRHYRASFPAPGRLYPVDGVNMHLYCTGTGAPTVVLESGLGDDARVWGKVQPELSKLTRVCSYDRAGLGWSDPRPGLRDSISVANQLHGLLSAAGISGPVVLMGHSIAGLHMRAYLSQYPGGVTGVVFVDAVTPDQIEQMPEITALQRRFIRQLVWIEPLVNLGLVRLAGRCGSTPPSGMEGYSEWYKADNYCNPGYAAVYRREFEGYEISGHEVIQTGPFGNLPTLIFSRDGAGPLPAAIRAKVASVNFRLQESLKSLSSHSRRIIARGSTHYIQLDRADLLNREVSEFIHQLRGDVPAPSSYGSTRAE</sequence>
<dbReference type="AlphaFoldDB" id="Q020F5"/>
<dbReference type="InterPro" id="IPR029058">
    <property type="entry name" value="AB_hydrolase_fold"/>
</dbReference>
<dbReference type="Pfam" id="PF00561">
    <property type="entry name" value="Abhydrolase_1"/>
    <property type="match status" value="1"/>
</dbReference>
<name>Q020F5_SOLUE</name>
<dbReference type="PANTHER" id="PTHR43139">
    <property type="entry name" value="SI:DKEY-122A22.2"/>
    <property type="match status" value="1"/>
</dbReference>
<dbReference type="SUPFAM" id="SSF53474">
    <property type="entry name" value="alpha/beta-Hydrolases"/>
    <property type="match status" value="1"/>
</dbReference>
<gene>
    <name evidence="3" type="ordered locus">Acid_3727</name>
</gene>
<keyword evidence="3" id="KW-0378">Hydrolase</keyword>
<dbReference type="HOGENOM" id="CLU_020336_9_0_0"/>
<keyword evidence="1" id="KW-0812">Transmembrane</keyword>